<comment type="caution">
    <text evidence="1">The sequence shown here is derived from an EMBL/GenBank/DDBJ whole genome shotgun (WGS) entry which is preliminary data.</text>
</comment>
<organism evidence="1 2">
    <name type="scientific">Mucilaginibacter achroorhodeus</name>
    <dbReference type="NCBI Taxonomy" id="2599294"/>
    <lineage>
        <taxon>Bacteria</taxon>
        <taxon>Pseudomonadati</taxon>
        <taxon>Bacteroidota</taxon>
        <taxon>Sphingobacteriia</taxon>
        <taxon>Sphingobacteriales</taxon>
        <taxon>Sphingobacteriaceae</taxon>
        <taxon>Mucilaginibacter</taxon>
    </lineage>
</organism>
<evidence type="ECO:0000313" key="1">
    <source>
        <dbReference type="EMBL" id="TWR26847.1"/>
    </source>
</evidence>
<name>A0A563U665_9SPHI</name>
<reference evidence="1 2" key="1">
    <citation type="submission" date="2019-07" db="EMBL/GenBank/DDBJ databases">
        <authorList>
            <person name="Kim J."/>
        </authorList>
    </citation>
    <scope>NUCLEOTIDE SEQUENCE [LARGE SCALE GENOMIC DNA]</scope>
    <source>
        <strain evidence="1 2">MJ1a</strain>
    </source>
</reference>
<evidence type="ECO:0008006" key="3">
    <source>
        <dbReference type="Google" id="ProtNLM"/>
    </source>
</evidence>
<dbReference type="Proteomes" id="UP000318010">
    <property type="component" value="Unassembled WGS sequence"/>
</dbReference>
<sequence>MMEQTNNFRSVAQLRTSELFINRIGWWHPYYELSDGQFTYARLSYKGVFKRYDIIECAEDMFTIKRKSLIGRTMLLNRGEDELIGEIEPSVWKRDVKLRMVNGFEANYMFKKLFGRSFTLVNENYGDILEIKQIIWGFKKPFSVTLAPDNQQTGKPDIALLVMIGVHFILVRQAQAAATT</sequence>
<dbReference type="AlphaFoldDB" id="A0A563U665"/>
<dbReference type="OrthoDB" id="793810at2"/>
<dbReference type="EMBL" id="VOEI01000002">
    <property type="protein sequence ID" value="TWR26847.1"/>
    <property type="molecule type" value="Genomic_DNA"/>
</dbReference>
<proteinExistence type="predicted"/>
<evidence type="ECO:0000313" key="2">
    <source>
        <dbReference type="Proteomes" id="UP000318010"/>
    </source>
</evidence>
<protein>
    <recommendedName>
        <fullName evidence="3">LURP-one-related family protein</fullName>
    </recommendedName>
</protein>
<accession>A0A563U665</accession>
<keyword evidence="2" id="KW-1185">Reference proteome</keyword>
<dbReference type="RefSeq" id="WP_146269892.1">
    <property type="nucleotide sequence ID" value="NZ_VOEI01000002.1"/>
</dbReference>
<gene>
    <name evidence="1" type="ORF">FPZ42_07370</name>
</gene>